<evidence type="ECO:0000256" key="9">
    <source>
        <dbReference type="ARBA" id="ARBA00022840"/>
    </source>
</evidence>
<accession>A0A7R9LBY5</accession>
<dbReference type="Proteomes" id="UP000759131">
    <property type="component" value="Unassembled WGS sequence"/>
</dbReference>
<evidence type="ECO:0000256" key="2">
    <source>
        <dbReference type="ARBA" id="ARBA00012393"/>
    </source>
</evidence>
<proteinExistence type="predicted"/>
<feature type="domain" description="Phosphoadenosine phosphosulphate reductase" evidence="13">
    <location>
        <begin position="6"/>
        <end position="85"/>
    </location>
</feature>
<keyword evidence="15" id="KW-1185">Reference proteome</keyword>
<keyword evidence="7" id="KW-0547">Nucleotide-binding</keyword>
<comment type="catalytic activity">
    <reaction evidence="12">
        <text>FMN + ATP + H(+) = FAD + diphosphate</text>
        <dbReference type="Rhea" id="RHEA:17237"/>
        <dbReference type="ChEBI" id="CHEBI:15378"/>
        <dbReference type="ChEBI" id="CHEBI:30616"/>
        <dbReference type="ChEBI" id="CHEBI:33019"/>
        <dbReference type="ChEBI" id="CHEBI:57692"/>
        <dbReference type="ChEBI" id="CHEBI:58210"/>
        <dbReference type="EC" id="2.7.7.2"/>
    </reaction>
</comment>
<dbReference type="GO" id="GO:0006747">
    <property type="term" value="P:FAD biosynthetic process"/>
    <property type="evidence" value="ECO:0007669"/>
    <property type="project" value="TreeGrafter"/>
</dbReference>
<dbReference type="GO" id="GO:0003919">
    <property type="term" value="F:FMN adenylyltransferase activity"/>
    <property type="evidence" value="ECO:0007669"/>
    <property type="project" value="UniProtKB-EC"/>
</dbReference>
<evidence type="ECO:0000256" key="1">
    <source>
        <dbReference type="ARBA" id="ARBA00004726"/>
    </source>
</evidence>
<protein>
    <recommendedName>
        <fullName evidence="2">FAD synthase</fullName>
        <ecNumber evidence="2">2.7.7.2</ecNumber>
    </recommendedName>
    <alternativeName>
        <fullName evidence="10">FAD pyrophosphorylase</fullName>
    </alternativeName>
    <alternativeName>
        <fullName evidence="11">FMN adenylyltransferase</fullName>
    </alternativeName>
</protein>
<dbReference type="EMBL" id="OC875577">
    <property type="protein sequence ID" value="CAD7638556.1"/>
    <property type="molecule type" value="Genomic_DNA"/>
</dbReference>
<organism evidence="14">
    <name type="scientific">Medioppia subpectinata</name>
    <dbReference type="NCBI Taxonomy" id="1979941"/>
    <lineage>
        <taxon>Eukaryota</taxon>
        <taxon>Metazoa</taxon>
        <taxon>Ecdysozoa</taxon>
        <taxon>Arthropoda</taxon>
        <taxon>Chelicerata</taxon>
        <taxon>Arachnida</taxon>
        <taxon>Acari</taxon>
        <taxon>Acariformes</taxon>
        <taxon>Sarcoptiformes</taxon>
        <taxon>Oribatida</taxon>
        <taxon>Brachypylina</taxon>
        <taxon>Oppioidea</taxon>
        <taxon>Oppiidae</taxon>
        <taxon>Medioppia</taxon>
    </lineage>
</organism>
<keyword evidence="9" id="KW-0067">ATP-binding</keyword>
<keyword evidence="8" id="KW-0274">FAD</keyword>
<dbReference type="InterPro" id="IPR002500">
    <property type="entry name" value="PAPS_reduct_dom"/>
</dbReference>
<evidence type="ECO:0000256" key="5">
    <source>
        <dbReference type="ARBA" id="ARBA00022679"/>
    </source>
</evidence>
<evidence type="ECO:0000256" key="6">
    <source>
        <dbReference type="ARBA" id="ARBA00022695"/>
    </source>
</evidence>
<evidence type="ECO:0000313" key="14">
    <source>
        <dbReference type="EMBL" id="CAD7638556.1"/>
    </source>
</evidence>
<sequence length="117" mass="13736">MQKLKNETKISAIFMGTRSGDLPKHVVLNECQMTDQDWPQFMRISPLLKWSYSQIWSFIRDNHVLYCSLYDRGYTSVGSTRNTTPNPLLKFIARNGETYYMPAFMLTNEDKERNGRT</sequence>
<evidence type="ECO:0000256" key="8">
    <source>
        <dbReference type="ARBA" id="ARBA00022827"/>
    </source>
</evidence>
<evidence type="ECO:0000256" key="10">
    <source>
        <dbReference type="ARBA" id="ARBA00031145"/>
    </source>
</evidence>
<keyword evidence="5" id="KW-0808">Transferase</keyword>
<evidence type="ECO:0000256" key="7">
    <source>
        <dbReference type="ARBA" id="ARBA00022741"/>
    </source>
</evidence>
<keyword evidence="4" id="KW-0288">FMN</keyword>
<reference evidence="14" key="1">
    <citation type="submission" date="2020-11" db="EMBL/GenBank/DDBJ databases">
        <authorList>
            <person name="Tran Van P."/>
        </authorList>
    </citation>
    <scope>NUCLEOTIDE SEQUENCE</scope>
</reference>
<dbReference type="EMBL" id="CAJPIZ010021002">
    <property type="protein sequence ID" value="CAG2117484.1"/>
    <property type="molecule type" value="Genomic_DNA"/>
</dbReference>
<evidence type="ECO:0000256" key="12">
    <source>
        <dbReference type="ARBA" id="ARBA00049494"/>
    </source>
</evidence>
<evidence type="ECO:0000256" key="4">
    <source>
        <dbReference type="ARBA" id="ARBA00022643"/>
    </source>
</evidence>
<dbReference type="Pfam" id="PF01507">
    <property type="entry name" value="PAPS_reduct"/>
    <property type="match status" value="1"/>
</dbReference>
<comment type="pathway">
    <text evidence="1">Cofactor biosynthesis; FAD biosynthesis; FAD from FMN: step 1/1.</text>
</comment>
<keyword evidence="3" id="KW-0285">Flavoprotein</keyword>
<dbReference type="PANTHER" id="PTHR23293">
    <property type="entry name" value="FAD SYNTHETASE-RELATED FMN ADENYLYLTRANSFERASE"/>
    <property type="match status" value="1"/>
</dbReference>
<evidence type="ECO:0000256" key="3">
    <source>
        <dbReference type="ARBA" id="ARBA00022630"/>
    </source>
</evidence>
<evidence type="ECO:0000259" key="13">
    <source>
        <dbReference type="Pfam" id="PF01507"/>
    </source>
</evidence>
<keyword evidence="6" id="KW-0548">Nucleotidyltransferase</keyword>
<dbReference type="InterPro" id="IPR014729">
    <property type="entry name" value="Rossmann-like_a/b/a_fold"/>
</dbReference>
<dbReference type="PANTHER" id="PTHR23293:SF9">
    <property type="entry name" value="FAD SYNTHASE"/>
    <property type="match status" value="1"/>
</dbReference>
<dbReference type="GO" id="GO:0005524">
    <property type="term" value="F:ATP binding"/>
    <property type="evidence" value="ECO:0007669"/>
    <property type="project" value="UniProtKB-KW"/>
</dbReference>
<dbReference type="EC" id="2.7.7.2" evidence="2"/>
<dbReference type="Gene3D" id="3.40.50.620">
    <property type="entry name" value="HUPs"/>
    <property type="match status" value="1"/>
</dbReference>
<name>A0A7R9LBY5_9ACAR</name>
<dbReference type="AlphaFoldDB" id="A0A7R9LBY5"/>
<dbReference type="OrthoDB" id="270728at2759"/>
<gene>
    <name evidence="14" type="ORF">OSB1V03_LOCUS17437</name>
</gene>
<evidence type="ECO:0000256" key="11">
    <source>
        <dbReference type="ARBA" id="ARBA00031871"/>
    </source>
</evidence>
<dbReference type="SUPFAM" id="SSF52402">
    <property type="entry name" value="Adenine nucleotide alpha hydrolases-like"/>
    <property type="match status" value="1"/>
</dbReference>
<evidence type="ECO:0000313" key="15">
    <source>
        <dbReference type="Proteomes" id="UP000759131"/>
    </source>
</evidence>